<evidence type="ECO:0000256" key="4">
    <source>
        <dbReference type="ARBA" id="ARBA00008982"/>
    </source>
</evidence>
<evidence type="ECO:0000256" key="12">
    <source>
        <dbReference type="ARBA" id="ARBA00022842"/>
    </source>
</evidence>
<comment type="cofactor">
    <cofactor evidence="2">
        <name>Mg(2+)</name>
        <dbReference type="ChEBI" id="CHEBI:18420"/>
    </cofactor>
</comment>
<keyword evidence="19" id="KW-1185">Reference proteome</keyword>
<comment type="catalytic activity">
    <reaction evidence="1 16">
        <text>(2R)-3-phosphoglycerate + ATP = (2R)-3-phospho-glyceroyl phosphate + ADP</text>
        <dbReference type="Rhea" id="RHEA:14801"/>
        <dbReference type="ChEBI" id="CHEBI:30616"/>
        <dbReference type="ChEBI" id="CHEBI:57604"/>
        <dbReference type="ChEBI" id="CHEBI:58272"/>
        <dbReference type="ChEBI" id="CHEBI:456216"/>
        <dbReference type="EC" id="2.7.2.3"/>
    </reaction>
</comment>
<evidence type="ECO:0000256" key="6">
    <source>
        <dbReference type="ARBA" id="ARBA00013061"/>
    </source>
</evidence>
<feature type="binding site" evidence="15">
    <location>
        <begin position="364"/>
        <end position="367"/>
    </location>
    <ligand>
        <name>ATP</name>
        <dbReference type="ChEBI" id="CHEBI:30616"/>
    </ligand>
</feature>
<dbReference type="PANTHER" id="PTHR11406">
    <property type="entry name" value="PHOSPHOGLYCERATE KINASE"/>
    <property type="match status" value="1"/>
</dbReference>
<dbReference type="GO" id="GO:0043531">
    <property type="term" value="F:ADP binding"/>
    <property type="evidence" value="ECO:0007669"/>
    <property type="project" value="TreeGrafter"/>
</dbReference>
<dbReference type="GO" id="GO:0005829">
    <property type="term" value="C:cytosol"/>
    <property type="evidence" value="ECO:0007669"/>
    <property type="project" value="TreeGrafter"/>
</dbReference>
<gene>
    <name evidence="18" type="ORF">J8273_7146</name>
</gene>
<comment type="similarity">
    <text evidence="4 16">Belongs to the phosphoglycerate kinase family.</text>
</comment>
<dbReference type="PRINTS" id="PR00477">
    <property type="entry name" value="PHGLYCKINASE"/>
</dbReference>
<dbReference type="AlphaFoldDB" id="A0A8J6DZT9"/>
<dbReference type="Pfam" id="PF00162">
    <property type="entry name" value="PGK"/>
    <property type="match status" value="1"/>
</dbReference>
<dbReference type="UniPathway" id="UPA00109">
    <property type="reaction ID" value="UER00185"/>
</dbReference>
<name>A0A8J6DZT9_9EUKA</name>
<organism evidence="18 19">
    <name type="scientific">Carpediemonas membranifera</name>
    <dbReference type="NCBI Taxonomy" id="201153"/>
    <lineage>
        <taxon>Eukaryota</taxon>
        <taxon>Metamonada</taxon>
        <taxon>Carpediemonas-like organisms</taxon>
        <taxon>Carpediemonas</taxon>
    </lineage>
</organism>
<comment type="caution">
    <text evidence="18">The sequence shown here is derived from an EMBL/GenBank/DDBJ whole genome shotgun (WGS) entry which is preliminary data.</text>
</comment>
<feature type="binding site" evidence="14">
    <location>
        <position position="114"/>
    </location>
    <ligand>
        <name>(2R)-3-phosphoglycerate</name>
        <dbReference type="ChEBI" id="CHEBI:58272"/>
    </ligand>
</feature>
<dbReference type="GO" id="GO:0046872">
    <property type="term" value="F:metal ion binding"/>
    <property type="evidence" value="ECO:0007669"/>
    <property type="project" value="UniProtKB-KW"/>
</dbReference>
<dbReference type="Proteomes" id="UP000717585">
    <property type="component" value="Unassembled WGS sequence"/>
</dbReference>
<feature type="binding site" evidence="15">
    <location>
        <position position="335"/>
    </location>
    <ligand>
        <name>ATP</name>
        <dbReference type="ChEBI" id="CHEBI:30616"/>
    </ligand>
</feature>
<keyword evidence="13" id="KW-0324">Glycolysis</keyword>
<evidence type="ECO:0000256" key="11">
    <source>
        <dbReference type="ARBA" id="ARBA00022840"/>
    </source>
</evidence>
<feature type="binding site" evidence="14">
    <location>
        <begin position="64"/>
        <end position="67"/>
    </location>
    <ligand>
        <name>substrate</name>
    </ligand>
</feature>
<proteinExistence type="inferred from homology"/>
<dbReference type="GO" id="GO:0004618">
    <property type="term" value="F:phosphoglycerate kinase activity"/>
    <property type="evidence" value="ECO:0007669"/>
    <property type="project" value="UniProtKB-EC"/>
</dbReference>
<dbReference type="InterPro" id="IPR001576">
    <property type="entry name" value="Phosphoglycerate_kinase"/>
</dbReference>
<dbReference type="CDD" id="cd00318">
    <property type="entry name" value="Phosphoglycerate_kinase"/>
    <property type="match status" value="1"/>
</dbReference>
<dbReference type="GO" id="GO:0006094">
    <property type="term" value="P:gluconeogenesis"/>
    <property type="evidence" value="ECO:0007669"/>
    <property type="project" value="TreeGrafter"/>
</dbReference>
<dbReference type="GO" id="GO:0006096">
    <property type="term" value="P:glycolytic process"/>
    <property type="evidence" value="ECO:0007669"/>
    <property type="project" value="UniProtKB-UniPathway"/>
</dbReference>
<evidence type="ECO:0000256" key="3">
    <source>
        <dbReference type="ARBA" id="ARBA00004838"/>
    </source>
</evidence>
<evidence type="ECO:0000256" key="1">
    <source>
        <dbReference type="ARBA" id="ARBA00000642"/>
    </source>
</evidence>
<evidence type="ECO:0000256" key="8">
    <source>
        <dbReference type="ARBA" id="ARBA00022723"/>
    </source>
</evidence>
<dbReference type="FunFam" id="3.40.50.1260:FF:000003">
    <property type="entry name" value="Phosphoglycerate kinase"/>
    <property type="match status" value="1"/>
</dbReference>
<dbReference type="EC" id="2.7.2.3" evidence="6 16"/>
<keyword evidence="7 16" id="KW-0808">Transferase</keyword>
<evidence type="ECO:0000256" key="17">
    <source>
        <dbReference type="RuleBase" id="RU000696"/>
    </source>
</evidence>
<dbReference type="Gene3D" id="3.40.50.1260">
    <property type="entry name" value="Phosphoglycerate kinase, N-terminal domain"/>
    <property type="match status" value="3"/>
</dbReference>
<dbReference type="EMBL" id="JAHDYR010000062">
    <property type="protein sequence ID" value="KAG9390881.1"/>
    <property type="molecule type" value="Genomic_DNA"/>
</dbReference>
<evidence type="ECO:0000256" key="16">
    <source>
        <dbReference type="RuleBase" id="RU000532"/>
    </source>
</evidence>
<evidence type="ECO:0000256" key="13">
    <source>
        <dbReference type="ARBA" id="ARBA00023152"/>
    </source>
</evidence>
<keyword evidence="10 16" id="KW-0418">Kinase</keyword>
<dbReference type="InterPro" id="IPR036043">
    <property type="entry name" value="Phosphoglycerate_kinase_sf"/>
</dbReference>
<feature type="binding site" evidence="14">
    <location>
        <position position="40"/>
    </location>
    <ligand>
        <name>(2R)-3-phosphoglycerate</name>
        <dbReference type="ChEBI" id="CHEBI:58272"/>
    </ligand>
</feature>
<keyword evidence="12" id="KW-0460">Magnesium</keyword>
<protein>
    <recommendedName>
        <fullName evidence="6 16">Phosphoglycerate kinase</fullName>
        <ecNumber evidence="6 16">2.7.2.3</ecNumber>
    </recommendedName>
</protein>
<dbReference type="SUPFAM" id="SSF53748">
    <property type="entry name" value="Phosphoglycerate kinase"/>
    <property type="match status" value="1"/>
</dbReference>
<evidence type="ECO:0000256" key="15">
    <source>
        <dbReference type="PIRSR" id="PIRSR000724-2"/>
    </source>
</evidence>
<evidence type="ECO:0000256" key="5">
    <source>
        <dbReference type="ARBA" id="ARBA00011245"/>
    </source>
</evidence>
<evidence type="ECO:0000256" key="14">
    <source>
        <dbReference type="PIRSR" id="PIRSR000724-1"/>
    </source>
</evidence>
<reference evidence="18" key="1">
    <citation type="submission" date="2021-05" db="EMBL/GenBank/DDBJ databases">
        <title>A free-living protist that lacks canonical eukaryotic 1 DNA replication and segregation systems.</title>
        <authorList>
            <person name="Salas-Leiva D.E."/>
            <person name="Tromer E.C."/>
            <person name="Curtis B.A."/>
            <person name="Jerlstrom-Hultqvist J."/>
            <person name="Kolisko M."/>
            <person name="Yi Z."/>
            <person name="Salas-Leiva J.S."/>
            <person name="Gallot-Lavallee L."/>
            <person name="Kops G.J.P.L."/>
            <person name="Archibald J.M."/>
            <person name="Simpson A.G.B."/>
            <person name="Roger A.J."/>
        </authorList>
    </citation>
    <scope>NUCLEOTIDE SEQUENCE</scope>
    <source>
        <strain evidence="18">BICM</strain>
    </source>
</reference>
<accession>A0A8J6DZT9</accession>
<feature type="binding site" evidence="14">
    <location>
        <position position="162"/>
    </location>
    <ligand>
        <name>(2R)-3-phosphoglycerate</name>
        <dbReference type="ChEBI" id="CHEBI:58272"/>
    </ligand>
</feature>
<feature type="binding site" evidence="14">
    <location>
        <begin position="23"/>
        <end position="25"/>
    </location>
    <ligand>
        <name>substrate</name>
    </ligand>
</feature>
<dbReference type="OrthoDB" id="275353at2759"/>
<dbReference type="InterPro" id="IPR015824">
    <property type="entry name" value="Phosphoglycerate_kinase_N"/>
</dbReference>
<evidence type="ECO:0000256" key="7">
    <source>
        <dbReference type="ARBA" id="ARBA00022679"/>
    </source>
</evidence>
<evidence type="ECO:0000256" key="2">
    <source>
        <dbReference type="ARBA" id="ARBA00001946"/>
    </source>
</evidence>
<keyword evidence="11 15" id="KW-0067">ATP-binding</keyword>
<keyword evidence="9" id="KW-0547">Nucleotide-binding</keyword>
<comment type="pathway">
    <text evidence="3 16">Carbohydrate degradation; glycolysis; pyruvate from D-glyceraldehyde 3-phosphate: step 2/5.</text>
</comment>
<evidence type="ECO:0000313" key="18">
    <source>
        <dbReference type="EMBL" id="KAG9390881.1"/>
    </source>
</evidence>
<evidence type="ECO:0000256" key="10">
    <source>
        <dbReference type="ARBA" id="ARBA00022777"/>
    </source>
</evidence>
<evidence type="ECO:0000313" key="19">
    <source>
        <dbReference type="Proteomes" id="UP000717585"/>
    </source>
</evidence>
<dbReference type="PANTHER" id="PTHR11406:SF0">
    <property type="entry name" value="PHOSPHOGLYCERATE KINASE"/>
    <property type="match status" value="1"/>
</dbReference>
<feature type="binding site" evidence="15">
    <location>
        <position position="211"/>
    </location>
    <ligand>
        <name>ATP</name>
        <dbReference type="ChEBI" id="CHEBI:30616"/>
    </ligand>
</feature>
<dbReference type="GO" id="GO:0005524">
    <property type="term" value="F:ATP binding"/>
    <property type="evidence" value="ECO:0007669"/>
    <property type="project" value="UniProtKB-KW"/>
</dbReference>
<sequence>MNKLSIRDITEQLKGKRILMRLDLNVPQNKKTLEITNDARITAALPTVRLALENGASQIIMCSHLGRPDGQVVAKYSLAPVAKRISELLEQEVALVEDYTKVGSDKLVLLENLRFHIEEEGKGVNEAGEKVKATPENVAAFRKQLRELADIYVCDAFGTAHRGHSSMVGEGFETRAAGLLLEREIEYFNKALSTPERPYLAILGGAKVSDKIKLISNLLTKVDKMIIGGGMAYTFLKELDGMKIGKSLYDAEGATIVHDIVQKAKEHNVELIFPVDFTTGDDFSETANTTVVTKEEGIPDDLEGLDCGPASAKLFHDAIVSAKTIVNNGPVGVFELTPFAKGTQAVIDALAEATELGATTIIGGGDSATAAKKCGKEEKISFISTGGGASIELLQGNVLPGLVALSDKE</sequence>
<dbReference type="PIRSF" id="PIRSF000724">
    <property type="entry name" value="Pgk"/>
    <property type="match status" value="1"/>
</dbReference>
<dbReference type="HAMAP" id="MF_00145">
    <property type="entry name" value="Phosphoglyc_kinase"/>
    <property type="match status" value="1"/>
</dbReference>
<evidence type="ECO:0000256" key="9">
    <source>
        <dbReference type="ARBA" id="ARBA00022741"/>
    </source>
</evidence>
<comment type="subunit">
    <text evidence="5 17">Monomer.</text>
</comment>
<keyword evidence="8" id="KW-0479">Metal-binding</keyword>